<dbReference type="InterPro" id="IPR055312">
    <property type="entry name" value="FBL15-like"/>
</dbReference>
<dbReference type="AlphaFoldDB" id="M7YJX6"/>
<proteinExistence type="predicted"/>
<dbReference type="InterPro" id="IPR055411">
    <property type="entry name" value="LRR_FXL15/At3g58940/PEG3-like"/>
</dbReference>
<dbReference type="EMBL" id="KD265071">
    <property type="protein sequence ID" value="EMS47156.1"/>
    <property type="molecule type" value="Genomic_DNA"/>
</dbReference>
<dbReference type="Pfam" id="PF24758">
    <property type="entry name" value="LRR_At5g56370"/>
    <property type="match status" value="1"/>
</dbReference>
<reference evidence="2" key="1">
    <citation type="journal article" date="2013" name="Nature">
        <title>Draft genome of the wheat A-genome progenitor Triticum urartu.</title>
        <authorList>
            <person name="Ling H.Q."/>
            <person name="Zhao S."/>
            <person name="Liu D."/>
            <person name="Wang J."/>
            <person name="Sun H."/>
            <person name="Zhang C."/>
            <person name="Fan H."/>
            <person name="Li D."/>
            <person name="Dong L."/>
            <person name="Tao Y."/>
            <person name="Gao C."/>
            <person name="Wu H."/>
            <person name="Li Y."/>
            <person name="Cui Y."/>
            <person name="Guo X."/>
            <person name="Zheng S."/>
            <person name="Wang B."/>
            <person name="Yu K."/>
            <person name="Liang Q."/>
            <person name="Yang W."/>
            <person name="Lou X."/>
            <person name="Chen J."/>
            <person name="Feng M."/>
            <person name="Jian J."/>
            <person name="Zhang X."/>
            <person name="Luo G."/>
            <person name="Jiang Y."/>
            <person name="Liu J."/>
            <person name="Wang Z."/>
            <person name="Sha Y."/>
            <person name="Zhang B."/>
            <person name="Wu H."/>
            <person name="Tang D."/>
            <person name="Shen Q."/>
            <person name="Xue P."/>
            <person name="Zou S."/>
            <person name="Wang X."/>
            <person name="Liu X."/>
            <person name="Wang F."/>
            <person name="Yang Y."/>
            <person name="An X."/>
            <person name="Dong Z."/>
            <person name="Zhang K."/>
            <person name="Zhang X."/>
            <person name="Luo M.C."/>
            <person name="Dvorak J."/>
            <person name="Tong Y."/>
            <person name="Wang J."/>
            <person name="Yang H."/>
            <person name="Li Z."/>
            <person name="Wang D."/>
            <person name="Zhang A."/>
            <person name="Wang J."/>
        </authorList>
    </citation>
    <scope>NUCLEOTIDE SEQUENCE</scope>
</reference>
<protein>
    <recommendedName>
        <fullName evidence="1">F-box/LRR-repeat protein 15/At3g58940/PEG3-like LRR domain-containing protein</fullName>
    </recommendedName>
</protein>
<accession>M7YJX6</accession>
<dbReference type="PANTHER" id="PTHR34709">
    <property type="entry name" value="OS10G0396666 PROTEIN"/>
    <property type="match status" value="1"/>
</dbReference>
<sequence length="294" mass="32997">MPRFLRTTSIELDAHLLRIKLADAELPALERLSLSGNIVDLAAFLNRCPRLRVLRVTYREVEPSLLEAALVALEVPVELGLIVSLLGIEFGHAHGNYDVEDAQFASILHAAARLSPRELVFINNFRRCLSADLPCFRNATSIAMTLRFVCFTRLMSADRFSALERLSLVGCTVLDLATIVNRCPCLRVLMVKAHRSAHDFTMRSVSLQALELGVHETECKGIKIATPIFEQLKLSVHASSDLSVSVSAPMLEKVSWRKWRSTRQRTTNIKMGRSSMKAKMHVRSPFVFMSYLCT</sequence>
<organism evidence="2">
    <name type="scientific">Triticum urartu</name>
    <name type="common">Red wild einkorn</name>
    <name type="synonym">Crithodium urartu</name>
    <dbReference type="NCBI Taxonomy" id="4572"/>
    <lineage>
        <taxon>Eukaryota</taxon>
        <taxon>Viridiplantae</taxon>
        <taxon>Streptophyta</taxon>
        <taxon>Embryophyta</taxon>
        <taxon>Tracheophyta</taxon>
        <taxon>Spermatophyta</taxon>
        <taxon>Magnoliopsida</taxon>
        <taxon>Liliopsida</taxon>
        <taxon>Poales</taxon>
        <taxon>Poaceae</taxon>
        <taxon>BOP clade</taxon>
        <taxon>Pooideae</taxon>
        <taxon>Triticodae</taxon>
        <taxon>Triticeae</taxon>
        <taxon>Triticinae</taxon>
        <taxon>Triticum</taxon>
    </lineage>
</organism>
<gene>
    <name evidence="2" type="ORF">TRIUR3_11646</name>
</gene>
<dbReference type="OMA" id="VFINNFR"/>
<evidence type="ECO:0000259" key="1">
    <source>
        <dbReference type="Pfam" id="PF24758"/>
    </source>
</evidence>
<dbReference type="InterPro" id="IPR032675">
    <property type="entry name" value="LRR_dom_sf"/>
</dbReference>
<evidence type="ECO:0000313" key="2">
    <source>
        <dbReference type="EMBL" id="EMS47156.1"/>
    </source>
</evidence>
<dbReference type="SUPFAM" id="SSF52047">
    <property type="entry name" value="RNI-like"/>
    <property type="match status" value="1"/>
</dbReference>
<dbReference type="Gene3D" id="3.80.10.10">
    <property type="entry name" value="Ribonuclease Inhibitor"/>
    <property type="match status" value="1"/>
</dbReference>
<name>M7YJX6_TRIUA</name>
<dbReference type="PANTHER" id="PTHR34709:SF25">
    <property type="entry name" value="OS06G0688400 PROTEIN"/>
    <property type="match status" value="1"/>
</dbReference>
<feature type="domain" description="F-box/LRR-repeat protein 15/At3g58940/PEG3-like LRR" evidence="1">
    <location>
        <begin position="106"/>
        <end position="255"/>
    </location>
</feature>